<evidence type="ECO:0000256" key="6">
    <source>
        <dbReference type="RuleBase" id="RU003811"/>
    </source>
</evidence>
<dbReference type="Pfam" id="PF02540">
    <property type="entry name" value="NAD_synthase"/>
    <property type="match status" value="1"/>
</dbReference>
<comment type="catalytic activity">
    <reaction evidence="7">
        <text>deamido-NAD(+) + NH4(+) + ATP = AMP + diphosphate + NAD(+) + H(+)</text>
        <dbReference type="Rhea" id="RHEA:21188"/>
        <dbReference type="ChEBI" id="CHEBI:15378"/>
        <dbReference type="ChEBI" id="CHEBI:28938"/>
        <dbReference type="ChEBI" id="CHEBI:30616"/>
        <dbReference type="ChEBI" id="CHEBI:33019"/>
        <dbReference type="ChEBI" id="CHEBI:57540"/>
        <dbReference type="ChEBI" id="CHEBI:58437"/>
        <dbReference type="ChEBI" id="CHEBI:456215"/>
        <dbReference type="EC" id="6.3.1.5"/>
    </reaction>
</comment>
<dbReference type="GO" id="GO:0008795">
    <property type="term" value="F:NAD+ synthase activity"/>
    <property type="evidence" value="ECO:0007669"/>
    <property type="project" value="UniProtKB-EC"/>
</dbReference>
<dbReference type="EC" id="6.3.1.5" evidence="7"/>
<dbReference type="Gene3D" id="3.40.50.620">
    <property type="entry name" value="HUPs"/>
    <property type="match status" value="1"/>
</dbReference>
<dbReference type="GO" id="GO:0003952">
    <property type="term" value="F:NAD+ synthase (glutamine-hydrolyzing) activity"/>
    <property type="evidence" value="ECO:0007669"/>
    <property type="project" value="InterPro"/>
</dbReference>
<reference evidence="9 10" key="1">
    <citation type="submission" date="2019-04" db="EMBL/GenBank/DDBJ databases">
        <title>Microbes associate with the intestines of laboratory mice.</title>
        <authorList>
            <person name="Navarre W."/>
            <person name="Wong E."/>
            <person name="Huang K.C."/>
            <person name="Tropini C."/>
            <person name="Ng K."/>
            <person name="Yu B."/>
        </authorList>
    </citation>
    <scope>NUCLEOTIDE SEQUENCE [LARGE SCALE GENOMIC DNA]</scope>
    <source>
        <strain evidence="9 10">NM48_B13</strain>
    </source>
</reference>
<dbReference type="PANTHER" id="PTHR23090">
    <property type="entry name" value="NH 3 /GLUTAMINE-DEPENDENT NAD + SYNTHETASE"/>
    <property type="match status" value="1"/>
</dbReference>
<dbReference type="NCBIfam" id="TIGR00552">
    <property type="entry name" value="nadE"/>
    <property type="match status" value="1"/>
</dbReference>
<dbReference type="CDD" id="cd00553">
    <property type="entry name" value="NAD_synthase"/>
    <property type="match status" value="1"/>
</dbReference>
<dbReference type="GO" id="GO:0005737">
    <property type="term" value="C:cytoplasm"/>
    <property type="evidence" value="ECO:0007669"/>
    <property type="project" value="InterPro"/>
</dbReference>
<keyword evidence="2 6" id="KW-0436">Ligase</keyword>
<evidence type="ECO:0000256" key="4">
    <source>
        <dbReference type="ARBA" id="ARBA00022840"/>
    </source>
</evidence>
<feature type="domain" description="NAD/GMP synthase" evidence="8">
    <location>
        <begin position="10"/>
        <end position="261"/>
    </location>
</feature>
<comment type="caution">
    <text evidence="9">The sequence shown here is derived from an EMBL/GenBank/DDBJ whole genome shotgun (WGS) entry which is preliminary data.</text>
</comment>
<dbReference type="UniPathway" id="UPA00253">
    <property type="reaction ID" value="UER00333"/>
</dbReference>
<dbReference type="InterPro" id="IPR014729">
    <property type="entry name" value="Rossmann-like_a/b/a_fold"/>
</dbReference>
<organism evidence="9 10">
    <name type="scientific">Parvibacter caecicola</name>
    <dbReference type="NCBI Taxonomy" id="747645"/>
    <lineage>
        <taxon>Bacteria</taxon>
        <taxon>Bacillati</taxon>
        <taxon>Actinomycetota</taxon>
        <taxon>Coriobacteriia</taxon>
        <taxon>Coriobacteriales</taxon>
        <taxon>Coriobacteriaceae</taxon>
        <taxon>Parvibacter</taxon>
    </lineage>
</organism>
<keyword evidence="4 6" id="KW-0067">ATP-binding</keyword>
<dbReference type="Proteomes" id="UP000309454">
    <property type="component" value="Unassembled WGS sequence"/>
</dbReference>
<sequence>MTPEEMYCACCEATADYVRAAGFADVVIGLSGGMDSALVAVMAADALGAAHVHGVLLPGPYSSEHSVDDAEALARNLGIDHRSISICEPFEAFEHVLARACGGELKGLAAENTQARCRMVCLMALSNAHNWMMLNTGNKSEAQMGYSTLYGDTAGAFAPLGGVYKTDVYAMARWRNRKGVEAGHEGPIPVNVFVKPPSAELAPGQSDERSLGVGYDALDKLLVAAVEHGRGLEEAAAAAEMDVVQARNILARAKAYEFKRALEPPFPQAKFY</sequence>
<keyword evidence="3 6" id="KW-0547">Nucleotide-binding</keyword>
<evidence type="ECO:0000313" key="9">
    <source>
        <dbReference type="EMBL" id="TJW10828.1"/>
    </source>
</evidence>
<keyword evidence="5 6" id="KW-0520">NAD</keyword>
<comment type="pathway">
    <text evidence="1">Cofactor biosynthesis; NAD(+) biosynthesis.</text>
</comment>
<dbReference type="GO" id="GO:0005524">
    <property type="term" value="F:ATP binding"/>
    <property type="evidence" value="ECO:0007669"/>
    <property type="project" value="UniProtKB-KW"/>
</dbReference>
<evidence type="ECO:0000256" key="3">
    <source>
        <dbReference type="ARBA" id="ARBA00022741"/>
    </source>
</evidence>
<evidence type="ECO:0000256" key="5">
    <source>
        <dbReference type="ARBA" id="ARBA00023027"/>
    </source>
</evidence>
<name>A0A4T9TBC5_9ACTN</name>
<dbReference type="OrthoDB" id="9760188at2"/>
<evidence type="ECO:0000259" key="8">
    <source>
        <dbReference type="Pfam" id="PF02540"/>
    </source>
</evidence>
<dbReference type="PANTHER" id="PTHR23090:SF9">
    <property type="entry name" value="GLUTAMINE-DEPENDENT NAD(+) SYNTHETASE"/>
    <property type="match status" value="1"/>
</dbReference>
<evidence type="ECO:0000256" key="7">
    <source>
        <dbReference type="RuleBase" id="RU003812"/>
    </source>
</evidence>
<evidence type="ECO:0000256" key="2">
    <source>
        <dbReference type="ARBA" id="ARBA00022598"/>
    </source>
</evidence>
<dbReference type="InterPro" id="IPR003694">
    <property type="entry name" value="NAD_synthase"/>
</dbReference>
<evidence type="ECO:0000313" key="10">
    <source>
        <dbReference type="Proteomes" id="UP000309454"/>
    </source>
</evidence>
<dbReference type="SUPFAM" id="SSF52402">
    <property type="entry name" value="Adenine nucleotide alpha hydrolases-like"/>
    <property type="match status" value="1"/>
</dbReference>
<protein>
    <recommendedName>
        <fullName evidence="7">NH(3)-dependent NAD(+) synthetase</fullName>
        <ecNumber evidence="7">6.3.1.5</ecNumber>
    </recommendedName>
</protein>
<dbReference type="GO" id="GO:0004359">
    <property type="term" value="F:glutaminase activity"/>
    <property type="evidence" value="ECO:0007669"/>
    <property type="project" value="InterPro"/>
</dbReference>
<proteinExistence type="inferred from homology"/>
<dbReference type="EMBL" id="SSTM01000003">
    <property type="protein sequence ID" value="TJW10828.1"/>
    <property type="molecule type" value="Genomic_DNA"/>
</dbReference>
<evidence type="ECO:0000256" key="1">
    <source>
        <dbReference type="ARBA" id="ARBA00004790"/>
    </source>
</evidence>
<dbReference type="AlphaFoldDB" id="A0A4T9TBC5"/>
<dbReference type="GO" id="GO:0009435">
    <property type="term" value="P:NAD+ biosynthetic process"/>
    <property type="evidence" value="ECO:0007669"/>
    <property type="project" value="UniProtKB-UniPathway"/>
</dbReference>
<keyword evidence="10" id="KW-1185">Reference proteome</keyword>
<dbReference type="FunFam" id="3.40.50.620:FF:000106">
    <property type="entry name" value="Glutamine-dependent NAD(+) synthetase"/>
    <property type="match status" value="1"/>
</dbReference>
<comment type="similarity">
    <text evidence="6">Belongs to the NAD synthetase family.</text>
</comment>
<dbReference type="RefSeq" id="WP_136845790.1">
    <property type="nucleotide sequence ID" value="NZ_CAPYQC010000079.1"/>
</dbReference>
<dbReference type="InterPro" id="IPR022310">
    <property type="entry name" value="NAD/GMP_synthase"/>
</dbReference>
<accession>A0A4T9TBC5</accession>
<gene>
    <name evidence="9" type="primary">nadE</name>
    <name evidence="9" type="ORF">E5982_06040</name>
</gene>